<dbReference type="OrthoDB" id="2506810at2759"/>
<evidence type="ECO:0000313" key="1">
    <source>
        <dbReference type="EMBL" id="KNZ52847.1"/>
    </source>
</evidence>
<protein>
    <submittedName>
        <fullName evidence="1">Uncharacterized protein</fullName>
    </submittedName>
</protein>
<dbReference type="AlphaFoldDB" id="A0A0L6UXC0"/>
<accession>A0A0L6UXC0</accession>
<proteinExistence type="predicted"/>
<dbReference type="STRING" id="27349.A0A0L6UXC0"/>
<dbReference type="VEuPathDB" id="FungiDB:VP01_3428g4"/>
<keyword evidence="2" id="KW-1185">Reference proteome</keyword>
<organism evidence="1 2">
    <name type="scientific">Puccinia sorghi</name>
    <dbReference type="NCBI Taxonomy" id="27349"/>
    <lineage>
        <taxon>Eukaryota</taxon>
        <taxon>Fungi</taxon>
        <taxon>Dikarya</taxon>
        <taxon>Basidiomycota</taxon>
        <taxon>Pucciniomycotina</taxon>
        <taxon>Pucciniomycetes</taxon>
        <taxon>Pucciniales</taxon>
        <taxon>Pucciniaceae</taxon>
        <taxon>Puccinia</taxon>
    </lineage>
</organism>
<reference evidence="1 2" key="1">
    <citation type="submission" date="2015-08" db="EMBL/GenBank/DDBJ databases">
        <title>Next Generation Sequencing and Analysis of the Genome of Puccinia sorghi L Schw, the Causal Agent of Maize Common Rust.</title>
        <authorList>
            <person name="Rochi L."/>
            <person name="Burguener G."/>
            <person name="Darino M."/>
            <person name="Turjanski A."/>
            <person name="Kreff E."/>
            <person name="Dieguez M.J."/>
            <person name="Sacco F."/>
        </authorList>
    </citation>
    <scope>NUCLEOTIDE SEQUENCE [LARGE SCALE GENOMIC DNA]</scope>
    <source>
        <strain evidence="1 2">RO10H11247</strain>
    </source>
</reference>
<evidence type="ECO:0000313" key="2">
    <source>
        <dbReference type="Proteomes" id="UP000037035"/>
    </source>
</evidence>
<name>A0A0L6UXC0_9BASI</name>
<dbReference type="Proteomes" id="UP000037035">
    <property type="component" value="Unassembled WGS sequence"/>
</dbReference>
<gene>
    <name evidence="1" type="ORF">VP01_3428g4</name>
</gene>
<sequence length="134" mass="14755">MGGWDSIATFGCDSTFCGPDCSQAFSMNFNRRINLLGLAIVQLMRISKATFINLPHPVTAADLLQSMSQASGFIPVTLGIRFTKDQHCFAVSVTKQLKKHRSAGPFLSFFLSTLWLSTFQITSKSSFKLVQAII</sequence>
<comment type="caution">
    <text evidence="1">The sequence shown here is derived from an EMBL/GenBank/DDBJ whole genome shotgun (WGS) entry which is preliminary data.</text>
</comment>
<dbReference type="EMBL" id="LAVV01008422">
    <property type="protein sequence ID" value="KNZ52847.1"/>
    <property type="molecule type" value="Genomic_DNA"/>
</dbReference>